<protein>
    <recommendedName>
        <fullName evidence="5">RRM domain-containing protein</fullName>
    </recommendedName>
</protein>
<dbReference type="Gene3D" id="3.30.70.330">
    <property type="match status" value="3"/>
</dbReference>
<dbReference type="PROSITE" id="PS50102">
    <property type="entry name" value="RRM"/>
    <property type="match status" value="2"/>
</dbReference>
<dbReference type="Proteomes" id="UP001470230">
    <property type="component" value="Unassembled WGS sequence"/>
</dbReference>
<proteinExistence type="predicted"/>
<organism evidence="6 7">
    <name type="scientific">Tritrichomonas musculus</name>
    <dbReference type="NCBI Taxonomy" id="1915356"/>
    <lineage>
        <taxon>Eukaryota</taxon>
        <taxon>Metamonada</taxon>
        <taxon>Parabasalia</taxon>
        <taxon>Tritrichomonadida</taxon>
        <taxon>Tritrichomonadidae</taxon>
        <taxon>Tritrichomonas</taxon>
    </lineage>
</organism>
<feature type="region of interest" description="Disordered" evidence="4">
    <location>
        <begin position="186"/>
        <end position="210"/>
    </location>
</feature>
<feature type="domain" description="RRM" evidence="5">
    <location>
        <begin position="435"/>
        <end position="514"/>
    </location>
</feature>
<accession>A0ABR2JWX6</accession>
<dbReference type="InterPro" id="IPR000504">
    <property type="entry name" value="RRM_dom"/>
</dbReference>
<dbReference type="CDD" id="cd00590">
    <property type="entry name" value="RRM_SF"/>
    <property type="match status" value="2"/>
</dbReference>
<name>A0ABR2JWX6_9EUKA</name>
<evidence type="ECO:0000256" key="3">
    <source>
        <dbReference type="PROSITE-ProRule" id="PRU00176"/>
    </source>
</evidence>
<evidence type="ECO:0000256" key="2">
    <source>
        <dbReference type="ARBA" id="ARBA00022884"/>
    </source>
</evidence>
<dbReference type="InterPro" id="IPR012677">
    <property type="entry name" value="Nucleotide-bd_a/b_plait_sf"/>
</dbReference>
<evidence type="ECO:0000256" key="1">
    <source>
        <dbReference type="ARBA" id="ARBA00022737"/>
    </source>
</evidence>
<evidence type="ECO:0000313" key="7">
    <source>
        <dbReference type="Proteomes" id="UP001470230"/>
    </source>
</evidence>
<keyword evidence="2 3" id="KW-0694">RNA-binding</keyword>
<evidence type="ECO:0000259" key="5">
    <source>
        <dbReference type="PROSITE" id="PS50102"/>
    </source>
</evidence>
<dbReference type="InterPro" id="IPR035979">
    <property type="entry name" value="RBD_domain_sf"/>
</dbReference>
<sequence>MSGNSQNSTLFIHEIPKGLDENDIREHFKNYGEIKNISSHKKNEKTSIRITFDTHENAEKALQNTTSIKGQKVKVSWNQLIQHRPNDHQNLSLIISDFPPDAKPEEREQFIYNQLSPIKPEKVKILKDQKCIVSLRNPHEATIAKSKLSETNFKGQRLKVDFNHRPPNQNNDNIQLPKDVVLAVSPHAHQQQPEDRSPNNQPQQEPIPSPEHVYLSVPVEDGTLFFFDSAENCDAFVKSQSQQGRVQTKVKPQIYSLTIQTLEKRAIYADGFRDSNGHQQEIKQLFETKGKVIRLTPHSSRAVIVQYETEEACKSSYELRHYIDANVQSPLTILPYFIKGYQRPEAGLIQINEFPPTKTISELSDEFSSYGKILATSISPTGFEAFPYGFVLFESYDNAYQAKRSCSYKNVFLYPPLKTAEAIFAFTEGTNAPNNCLVIYDLPSKLNEPEINAKCRNYGQVHSSYVLSYNDKKAAYVYFSQTEDAVKALVELSKENFKCDLLNGNVLDQSSKQLTRIPLLKNWQYLLLFVQNLPSNDYGTSNLVKDIMSLGNLNIDSCFVNLNPLTGVPNGHGIILTRDYQTSEYLMYNLHAMKGMKISYFKANGGYIKNDPAQQSIYSNIKYAYPNVNYTKVSPREYIKLFIQINFDEIKDTLFKTVDQMSVSDTYNRFRELLMGNFIWIDSEVSKIKAT</sequence>
<comment type="caution">
    <text evidence="6">The sequence shown here is derived from an EMBL/GenBank/DDBJ whole genome shotgun (WGS) entry which is preliminary data.</text>
</comment>
<dbReference type="Pfam" id="PF00076">
    <property type="entry name" value="RRM_1"/>
    <property type="match status" value="3"/>
</dbReference>
<reference evidence="6 7" key="1">
    <citation type="submission" date="2024-04" db="EMBL/GenBank/DDBJ databases">
        <title>Tritrichomonas musculus Genome.</title>
        <authorList>
            <person name="Alves-Ferreira E."/>
            <person name="Grigg M."/>
            <person name="Lorenzi H."/>
            <person name="Galac M."/>
        </authorList>
    </citation>
    <scope>NUCLEOTIDE SEQUENCE [LARGE SCALE GENOMIC DNA]</scope>
    <source>
        <strain evidence="6 7">EAF2021</strain>
    </source>
</reference>
<dbReference type="SUPFAM" id="SSF54928">
    <property type="entry name" value="RNA-binding domain, RBD"/>
    <property type="match status" value="3"/>
</dbReference>
<evidence type="ECO:0000313" key="6">
    <source>
        <dbReference type="EMBL" id="KAK8882737.1"/>
    </source>
</evidence>
<dbReference type="PANTHER" id="PTHR24012">
    <property type="entry name" value="RNA BINDING PROTEIN"/>
    <property type="match status" value="1"/>
</dbReference>
<dbReference type="SMART" id="SM00360">
    <property type="entry name" value="RRM"/>
    <property type="match status" value="4"/>
</dbReference>
<keyword evidence="1" id="KW-0677">Repeat</keyword>
<feature type="domain" description="RRM" evidence="5">
    <location>
        <begin position="8"/>
        <end position="80"/>
    </location>
</feature>
<evidence type="ECO:0000256" key="4">
    <source>
        <dbReference type="SAM" id="MobiDB-lite"/>
    </source>
</evidence>
<gene>
    <name evidence="6" type="ORF">M9Y10_045378</name>
</gene>
<dbReference type="EMBL" id="JAPFFF010000009">
    <property type="protein sequence ID" value="KAK8882737.1"/>
    <property type="molecule type" value="Genomic_DNA"/>
</dbReference>
<keyword evidence="7" id="KW-1185">Reference proteome</keyword>